<evidence type="ECO:0000256" key="1">
    <source>
        <dbReference type="SAM" id="MobiDB-lite"/>
    </source>
</evidence>
<dbReference type="EMBL" id="JAOWKY010000002">
    <property type="protein sequence ID" value="MCV2869022.1"/>
    <property type="molecule type" value="Genomic_DNA"/>
</dbReference>
<organism evidence="2 3">
    <name type="scientific">Albidovulum marisflavi</name>
    <dbReference type="NCBI Taxonomy" id="2984159"/>
    <lineage>
        <taxon>Bacteria</taxon>
        <taxon>Pseudomonadati</taxon>
        <taxon>Pseudomonadota</taxon>
        <taxon>Alphaproteobacteria</taxon>
        <taxon>Rhodobacterales</taxon>
        <taxon>Paracoccaceae</taxon>
        <taxon>Albidovulum</taxon>
    </lineage>
</organism>
<dbReference type="CDD" id="cd09176">
    <property type="entry name" value="PLDc_unchar6"/>
    <property type="match status" value="1"/>
</dbReference>
<comment type="caution">
    <text evidence="2">The sequence shown here is derived from an EMBL/GenBank/DDBJ whole genome shotgun (WGS) entry which is preliminary data.</text>
</comment>
<feature type="compositionally biased region" description="Polar residues" evidence="1">
    <location>
        <begin position="465"/>
        <end position="487"/>
    </location>
</feature>
<dbReference type="RefSeq" id="WP_263734679.1">
    <property type="nucleotide sequence ID" value="NZ_JAOWKY010000002.1"/>
</dbReference>
<reference evidence="2 3" key="1">
    <citation type="submission" date="2022-10" db="EMBL/GenBank/DDBJ databases">
        <title>Defluviimonas sp. nov., isolated from ocean surface water.</title>
        <authorList>
            <person name="He W."/>
            <person name="Wang L."/>
            <person name="Zhang D.-F."/>
        </authorList>
    </citation>
    <scope>NUCLEOTIDE SEQUENCE [LARGE SCALE GENOMIC DNA]</scope>
    <source>
        <strain evidence="2 3">WL0002</strain>
    </source>
</reference>
<dbReference type="Proteomes" id="UP001652542">
    <property type="component" value="Unassembled WGS sequence"/>
</dbReference>
<sequence>MTTYAFSAQAFEDVPFPRLRGGGCRNITVLADRGMLNMSFDEFGPPRYAGTLYHVVKATMPGAFHPKITLLAGAAKGRLMIGSANLTGLGLGGNRELVADLAYTADNPEFIPLFGQAMRYIARHVPNDDPWFSSALDRALRHASWLRTAMADETMTDRDDIRLIIDRPEDTILDQIAASIGTDPIRRLIVLSPYWDERLEGLRRLRSVLGMPPTDILIQPAAGLFPVENLGRHENLRIFNAGSERSSRFTHAKLIVALGEESDHVISGSMNCSTPALLGSADVPGNAEAGIYKRVPIGTALAALDLEGYEENPVSLSDLPAREERERPASVEVLPADAGNFELRGGELVWRPPNDGALDASEIRLFDRDYQELTQVLQIETGGNNRWAIDPDLRRPRVARLVGHAGTWSAPASIVDLEILSSSTLPVRRGRKRTLVDSLAELDQEDLTILEALNELEMLEESEQSRNSGIVSSRSVTPTTQTDTEQSHQVLPYEAFVAARNRSRAEKDTQTAWSRTREDDPAGMINACLNRLIGLVSEDLSEDEERAMLEDAATDLRTTEPAKAEDTDAEGLNSADNTTNPARRAHVTATAKKYVDAVKAFEKRTTALKCSPITTAELVRLRALLQIVLAGAMPVAGQAKDHQVLPLETKDSTEWPRLIGRLLRQHFGTIRALQSLQVEDDESEHTRVLDYLATAKFAAQMAVRGAQASRSLAPIQKALGALTADLETQIKAIASADEADLARLQELDAKLASRFGPALGI</sequence>
<feature type="region of interest" description="Disordered" evidence="1">
    <location>
        <begin position="557"/>
        <end position="580"/>
    </location>
</feature>
<feature type="region of interest" description="Disordered" evidence="1">
    <location>
        <begin position="463"/>
        <end position="487"/>
    </location>
</feature>
<protein>
    <recommendedName>
        <fullName evidence="4">Phospholipase D-like domain-containing protein</fullName>
    </recommendedName>
</protein>
<accession>A0ABT2ZD22</accession>
<gene>
    <name evidence="2" type="ORF">OEW28_10325</name>
</gene>
<evidence type="ECO:0000313" key="2">
    <source>
        <dbReference type="EMBL" id="MCV2869022.1"/>
    </source>
</evidence>
<dbReference type="CDD" id="cd09117">
    <property type="entry name" value="PLDc_Bfil_DEXD_like"/>
    <property type="match status" value="1"/>
</dbReference>
<dbReference type="Gene3D" id="3.30.870.10">
    <property type="entry name" value="Endonuclease Chain A"/>
    <property type="match status" value="1"/>
</dbReference>
<keyword evidence="3" id="KW-1185">Reference proteome</keyword>
<name>A0ABT2ZD22_9RHOB</name>
<evidence type="ECO:0000313" key="3">
    <source>
        <dbReference type="Proteomes" id="UP001652542"/>
    </source>
</evidence>
<proteinExistence type="predicted"/>
<dbReference type="InterPro" id="IPR059166">
    <property type="entry name" value="PLD-like_cat"/>
</dbReference>
<evidence type="ECO:0008006" key="4">
    <source>
        <dbReference type="Google" id="ProtNLM"/>
    </source>
</evidence>
<feature type="compositionally biased region" description="Basic and acidic residues" evidence="1">
    <location>
        <begin position="557"/>
        <end position="566"/>
    </location>
</feature>